<gene>
    <name evidence="2" type="ORF">Baya_14347</name>
</gene>
<dbReference type="OrthoDB" id="8417148at2759"/>
<dbReference type="PANTHER" id="PTHR15578">
    <property type="entry name" value="CHROMOSOME 8 C22ORF31 HOMOLOG"/>
    <property type="match status" value="1"/>
</dbReference>
<evidence type="ECO:0000256" key="1">
    <source>
        <dbReference type="SAM" id="MobiDB-lite"/>
    </source>
</evidence>
<protein>
    <submittedName>
        <fullName evidence="2">Uncharacterized protein</fullName>
    </submittedName>
</protein>
<feature type="region of interest" description="Disordered" evidence="1">
    <location>
        <begin position="99"/>
        <end position="128"/>
    </location>
</feature>
<feature type="region of interest" description="Disordered" evidence="1">
    <location>
        <begin position="392"/>
        <end position="414"/>
    </location>
</feature>
<dbReference type="PANTHER" id="PTHR15578:SF0">
    <property type="entry name" value="CHROMOSOME 22 OPEN READING FRAME 31"/>
    <property type="match status" value="1"/>
</dbReference>
<dbReference type="Pfam" id="PF15578">
    <property type="entry name" value="DUF4662"/>
    <property type="match status" value="1"/>
</dbReference>
<feature type="compositionally biased region" description="Polar residues" evidence="1">
    <location>
        <begin position="99"/>
        <end position="111"/>
    </location>
</feature>
<dbReference type="EMBL" id="VCAZ01000163">
    <property type="protein sequence ID" value="TTA69420.1"/>
    <property type="molecule type" value="Genomic_DNA"/>
</dbReference>
<comment type="caution">
    <text evidence="2">The sequence shown here is derived from an EMBL/GenBank/DDBJ whole genome shotgun (WGS) entry which is preliminary data.</text>
</comment>
<accession>A0A556V8X6</accession>
<dbReference type="Proteomes" id="UP000319801">
    <property type="component" value="Unassembled WGS sequence"/>
</dbReference>
<dbReference type="AlphaFoldDB" id="A0A556V8X6"/>
<evidence type="ECO:0000313" key="3">
    <source>
        <dbReference type="Proteomes" id="UP000319801"/>
    </source>
</evidence>
<reference evidence="2 3" key="1">
    <citation type="journal article" date="2019" name="Genome Biol. Evol.">
        <title>Whole-Genome Sequencing of the Giant Devil Catfish, Bagarius yarrelli.</title>
        <authorList>
            <person name="Jiang W."/>
            <person name="Lv Y."/>
            <person name="Cheng L."/>
            <person name="Yang K."/>
            <person name="Chao B."/>
            <person name="Wang X."/>
            <person name="Li Y."/>
            <person name="Pan X."/>
            <person name="You X."/>
            <person name="Zhang Y."/>
            <person name="Yang J."/>
            <person name="Li J."/>
            <person name="Zhang X."/>
            <person name="Liu S."/>
            <person name="Sun C."/>
            <person name="Yang J."/>
            <person name="Shi Q."/>
        </authorList>
    </citation>
    <scope>NUCLEOTIDE SEQUENCE [LARGE SCALE GENOMIC DNA]</scope>
    <source>
        <strain evidence="2">JWS20170419001</strain>
        <tissue evidence="2">Muscle</tissue>
    </source>
</reference>
<dbReference type="InterPro" id="IPR028970">
    <property type="entry name" value="DUF4662"/>
</dbReference>
<evidence type="ECO:0000313" key="2">
    <source>
        <dbReference type="EMBL" id="TTA69420.1"/>
    </source>
</evidence>
<proteinExistence type="predicted"/>
<name>A0A556V8X6_BAGYA</name>
<feature type="compositionally biased region" description="Basic and acidic residues" evidence="1">
    <location>
        <begin position="112"/>
        <end position="128"/>
    </location>
</feature>
<organism evidence="2 3">
    <name type="scientific">Bagarius yarrelli</name>
    <name type="common">Goonch</name>
    <name type="synonym">Bagrus yarrelli</name>
    <dbReference type="NCBI Taxonomy" id="175774"/>
    <lineage>
        <taxon>Eukaryota</taxon>
        <taxon>Metazoa</taxon>
        <taxon>Chordata</taxon>
        <taxon>Craniata</taxon>
        <taxon>Vertebrata</taxon>
        <taxon>Euteleostomi</taxon>
        <taxon>Actinopterygii</taxon>
        <taxon>Neopterygii</taxon>
        <taxon>Teleostei</taxon>
        <taxon>Ostariophysi</taxon>
        <taxon>Siluriformes</taxon>
        <taxon>Sisoridae</taxon>
        <taxon>Sisorinae</taxon>
        <taxon>Bagarius</taxon>
    </lineage>
</organism>
<sequence length="414" mass="47034">MEQPLMIHGLSIPEYQDVYHSVVDPKIVTSTGRPLCYSRELGRRIKQCPAFKKEKQGHGNEQVHYTEKFSAPTQKSFAPRFGLDISYEPKPTAWTLVSNVQNQITDPTSSRTDNKSSEEDKTKAAQDKDLRRLAPHLEGFYIRDVAEIPKFRLRPSLFATAAPGIGGAGEPVMVQPFMPDDLNIAEYQSVHQSVVDSEFGTSTRQPRCYSMEVDHRIQQRLWEPLTSEQVKFSAPARNSFAHRINTDINFEPEFMVRTLNSDLQQQSSNYASMSADHKTVETVNRRKTAQQVKLWKLRPHEFRPQSAFFTVAASGICTTSKSPMDQSLMALGLQVPEYLNVHQSVNSLLVKATGQPCENSMELGCRDKKRLWNPHNCSTVIKLEQIHTNKQEDNVEEFRAPSRKSSSHQCELQP</sequence>
<keyword evidence="3" id="KW-1185">Reference proteome</keyword>